<dbReference type="Proteomes" id="UP000663852">
    <property type="component" value="Unassembled WGS sequence"/>
</dbReference>
<dbReference type="OrthoDB" id="10049949at2759"/>
<accession>A0A815RBD0</accession>
<reference evidence="2" key="1">
    <citation type="submission" date="2021-02" db="EMBL/GenBank/DDBJ databases">
        <authorList>
            <person name="Nowell W R."/>
        </authorList>
    </citation>
    <scope>NUCLEOTIDE SEQUENCE</scope>
</reference>
<dbReference type="AlphaFoldDB" id="A0A815RBD0"/>
<dbReference type="EMBL" id="CAJNOJ010000519">
    <property type="protein sequence ID" value="CAF1474706.1"/>
    <property type="molecule type" value="Genomic_DNA"/>
</dbReference>
<evidence type="ECO:0000256" key="1">
    <source>
        <dbReference type="SAM" id="MobiDB-lite"/>
    </source>
</evidence>
<name>A0A815RBD0_ADIRI</name>
<organism evidence="2 3">
    <name type="scientific">Adineta ricciae</name>
    <name type="common">Rotifer</name>
    <dbReference type="NCBI Taxonomy" id="249248"/>
    <lineage>
        <taxon>Eukaryota</taxon>
        <taxon>Metazoa</taxon>
        <taxon>Spiralia</taxon>
        <taxon>Gnathifera</taxon>
        <taxon>Rotifera</taxon>
        <taxon>Eurotatoria</taxon>
        <taxon>Bdelloidea</taxon>
        <taxon>Adinetida</taxon>
        <taxon>Adinetidae</taxon>
        <taxon>Adineta</taxon>
    </lineage>
</organism>
<evidence type="ECO:0000313" key="2">
    <source>
        <dbReference type="EMBL" id="CAF1474706.1"/>
    </source>
</evidence>
<protein>
    <submittedName>
        <fullName evidence="2">Uncharacterized protein</fullName>
    </submittedName>
</protein>
<comment type="caution">
    <text evidence="2">The sequence shown here is derived from an EMBL/GenBank/DDBJ whole genome shotgun (WGS) entry which is preliminary data.</text>
</comment>
<feature type="compositionally biased region" description="Low complexity" evidence="1">
    <location>
        <begin position="104"/>
        <end position="116"/>
    </location>
</feature>
<evidence type="ECO:0000313" key="3">
    <source>
        <dbReference type="Proteomes" id="UP000663852"/>
    </source>
</evidence>
<sequence length="223" mass="25922">MIHRLMHVEEIPIFCQVHHIFNIAGRYEDIDGATLALFEQNNINQIFPRIKDRVKFTHERAKLIASLNEQQERRDALVIDTFDSGSDNNDTHNSVDENENITDNNHQSSVNSNSSPNDHENMNTRGLLLHEYEGPELTDRMKEYVDRSDFSKFNPHTKMRRDLLTLLFEDVTKSHQLLYPSNDKYLTMAKGLAKKLRIPSAQSWATQLKKVYNSIQFNSIHIA</sequence>
<gene>
    <name evidence="2" type="ORF">EDS130_LOCUS41028</name>
</gene>
<feature type="region of interest" description="Disordered" evidence="1">
    <location>
        <begin position="81"/>
        <end position="122"/>
    </location>
</feature>
<proteinExistence type="predicted"/>